<reference evidence="3" key="2">
    <citation type="submission" date="2024-04" db="EMBL/GenBank/DDBJ databases">
        <authorList>
            <person name="Chen Y."/>
            <person name="Shah S."/>
            <person name="Dougan E. K."/>
            <person name="Thang M."/>
            <person name="Chan C."/>
        </authorList>
    </citation>
    <scope>NUCLEOTIDE SEQUENCE [LARGE SCALE GENOMIC DNA]</scope>
</reference>
<reference evidence="2" key="1">
    <citation type="submission" date="2022-10" db="EMBL/GenBank/DDBJ databases">
        <authorList>
            <person name="Chen Y."/>
            <person name="Dougan E. K."/>
            <person name="Chan C."/>
            <person name="Rhodes N."/>
            <person name="Thang M."/>
        </authorList>
    </citation>
    <scope>NUCLEOTIDE SEQUENCE</scope>
</reference>
<dbReference type="EMBL" id="CAMXCT030001420">
    <property type="protein sequence ID" value="CAL4777233.1"/>
    <property type="molecule type" value="Genomic_DNA"/>
</dbReference>
<protein>
    <submittedName>
        <fullName evidence="2">Uncharacterized protein</fullName>
    </submittedName>
</protein>
<name>A0A9P1CGP3_9DINO</name>
<evidence type="ECO:0000313" key="4">
    <source>
        <dbReference type="Proteomes" id="UP001152797"/>
    </source>
</evidence>
<proteinExistence type="predicted"/>
<gene>
    <name evidence="2" type="ORF">C1SCF055_LOCUS16950</name>
</gene>
<feature type="region of interest" description="Disordered" evidence="1">
    <location>
        <begin position="1"/>
        <end position="109"/>
    </location>
</feature>
<dbReference type="EMBL" id="CAMXCT010001420">
    <property type="protein sequence ID" value="CAI3989921.1"/>
    <property type="molecule type" value="Genomic_DNA"/>
</dbReference>
<dbReference type="AlphaFoldDB" id="A0A9P1CGP3"/>
<accession>A0A9P1CGP3</accession>
<comment type="caution">
    <text evidence="2">The sequence shown here is derived from an EMBL/GenBank/DDBJ whole genome shotgun (WGS) entry which is preliminary data.</text>
</comment>
<evidence type="ECO:0000256" key="1">
    <source>
        <dbReference type="SAM" id="MobiDB-lite"/>
    </source>
</evidence>
<keyword evidence="4" id="KW-1185">Reference proteome</keyword>
<evidence type="ECO:0000313" key="2">
    <source>
        <dbReference type="EMBL" id="CAI3989921.1"/>
    </source>
</evidence>
<sequence>MPLPTVAVAPELSKADKASGDMLEPSNATEQGHASDVGKTVISSLAAESLPTQEPEAAAVEAGETQLGSVTHGVTETKKGTDDMEVEAAEDEGETGEPNETGEVKPRRRANLRARVLAELAKSSAEEVRQRLEGELLEHDRHIAAAQAVEDEKQKLVDEAASEVAAMAKCVEEASRLEAEALQEVKDIRLKKKDAVQSSALKRKELHSYEDMLVLLDLEKETCKKRQEAEESLKDEENAKRQKIEELLRVVEETKKAQEELKQRAKEARQQMRDLEKEQKKLARCGPRLGPFSRRQAASAKATENKTSTGSKESPEPAEAAVEGVEIVSVKREICATITSSVASGCFEANELICIEDSQ</sequence>
<evidence type="ECO:0000313" key="3">
    <source>
        <dbReference type="EMBL" id="CAL1143296.1"/>
    </source>
</evidence>
<dbReference type="Proteomes" id="UP001152797">
    <property type="component" value="Unassembled WGS sequence"/>
</dbReference>
<organism evidence="2">
    <name type="scientific">Cladocopium goreaui</name>
    <dbReference type="NCBI Taxonomy" id="2562237"/>
    <lineage>
        <taxon>Eukaryota</taxon>
        <taxon>Sar</taxon>
        <taxon>Alveolata</taxon>
        <taxon>Dinophyceae</taxon>
        <taxon>Suessiales</taxon>
        <taxon>Symbiodiniaceae</taxon>
        <taxon>Cladocopium</taxon>
    </lineage>
</organism>
<feature type="region of interest" description="Disordered" evidence="1">
    <location>
        <begin position="261"/>
        <end position="322"/>
    </location>
</feature>
<dbReference type="OrthoDB" id="449407at2759"/>
<dbReference type="EMBL" id="CAMXCT020001420">
    <property type="protein sequence ID" value="CAL1143296.1"/>
    <property type="molecule type" value="Genomic_DNA"/>
</dbReference>
<feature type="compositionally biased region" description="Basic and acidic residues" evidence="1">
    <location>
        <begin position="261"/>
        <end position="281"/>
    </location>
</feature>
<feature type="compositionally biased region" description="Acidic residues" evidence="1">
    <location>
        <begin position="83"/>
        <end position="97"/>
    </location>
</feature>